<dbReference type="NCBIfam" id="TIGR04056">
    <property type="entry name" value="OMP_RagA_SusC"/>
    <property type="match status" value="1"/>
</dbReference>
<evidence type="ECO:0000256" key="5">
    <source>
        <dbReference type="ARBA" id="ARBA00023077"/>
    </source>
</evidence>
<keyword evidence="6 8" id="KW-0472">Membrane</keyword>
<dbReference type="Pfam" id="PF07715">
    <property type="entry name" value="Plug"/>
    <property type="match status" value="1"/>
</dbReference>
<dbReference type="SUPFAM" id="SSF56935">
    <property type="entry name" value="Porins"/>
    <property type="match status" value="1"/>
</dbReference>
<dbReference type="Gene3D" id="2.40.170.20">
    <property type="entry name" value="TonB-dependent receptor, beta-barrel domain"/>
    <property type="match status" value="1"/>
</dbReference>
<keyword evidence="7 8" id="KW-0998">Cell outer membrane</keyword>
<keyword evidence="5 9" id="KW-0798">TonB box</keyword>
<keyword evidence="4 8" id="KW-0812">Transmembrane</keyword>
<comment type="caution">
    <text evidence="12">The sequence shown here is derived from an EMBL/GenBank/DDBJ whole genome shotgun (WGS) entry which is preliminary data.</text>
</comment>
<keyword evidence="2 8" id="KW-0813">Transport</keyword>
<dbReference type="InterPro" id="IPR036942">
    <property type="entry name" value="Beta-barrel_TonB_sf"/>
</dbReference>
<dbReference type="RefSeq" id="WP_345007564.1">
    <property type="nucleotide sequence ID" value="NZ_BAABCY010000092.1"/>
</dbReference>
<dbReference type="InterPro" id="IPR000531">
    <property type="entry name" value="Beta-barrel_TonB"/>
</dbReference>
<protein>
    <submittedName>
        <fullName evidence="12">TonB-dependent receptor</fullName>
    </submittedName>
</protein>
<name>A0ABP6YK96_9FLAO</name>
<dbReference type="Proteomes" id="UP001500954">
    <property type="component" value="Unassembled WGS sequence"/>
</dbReference>
<proteinExistence type="inferred from homology"/>
<evidence type="ECO:0000256" key="8">
    <source>
        <dbReference type="PROSITE-ProRule" id="PRU01360"/>
    </source>
</evidence>
<keyword evidence="3 8" id="KW-1134">Transmembrane beta strand</keyword>
<dbReference type="PROSITE" id="PS52016">
    <property type="entry name" value="TONB_DEPENDENT_REC_3"/>
    <property type="match status" value="1"/>
</dbReference>
<dbReference type="EMBL" id="BAABCY010000092">
    <property type="protein sequence ID" value="GAA3582337.1"/>
    <property type="molecule type" value="Genomic_DNA"/>
</dbReference>
<keyword evidence="12" id="KW-0675">Receptor</keyword>
<evidence type="ECO:0000256" key="3">
    <source>
        <dbReference type="ARBA" id="ARBA00022452"/>
    </source>
</evidence>
<gene>
    <name evidence="12" type="ORF">GCM10022395_33390</name>
</gene>
<dbReference type="SUPFAM" id="SSF49464">
    <property type="entry name" value="Carboxypeptidase regulatory domain-like"/>
    <property type="match status" value="1"/>
</dbReference>
<accession>A0ABP6YK96</accession>
<keyword evidence="13" id="KW-1185">Reference proteome</keyword>
<dbReference type="Pfam" id="PF00593">
    <property type="entry name" value="TonB_dep_Rec_b-barrel"/>
    <property type="match status" value="1"/>
</dbReference>
<evidence type="ECO:0000256" key="7">
    <source>
        <dbReference type="ARBA" id="ARBA00023237"/>
    </source>
</evidence>
<evidence type="ECO:0000256" key="1">
    <source>
        <dbReference type="ARBA" id="ARBA00004571"/>
    </source>
</evidence>
<comment type="similarity">
    <text evidence="8 9">Belongs to the TonB-dependent receptor family.</text>
</comment>
<comment type="subcellular location">
    <subcellularLocation>
        <location evidence="1 8">Cell outer membrane</location>
        <topology evidence="1 8">Multi-pass membrane protein</topology>
    </subcellularLocation>
</comment>
<sequence length="1127" mass="125485">MKKVRRLKKHASFPLKFDLKMKLTTFFLIVSLFQLQATESYAQRTKITIDLQDVSLESALDKIESLTEFKFLYDYEHIDYERVISVKAENERVSSILDRLFEGSNIEYRVFKKQIIIKRNENHLDLDEGHADESLIELQQIQVNGTIQDTNGQPLPGATIIEKGTTNGTQTDFDGKFSIEVASSDAVLVISYVGFATQEIPVGNETNITITLQESASELDEVVVVGYGTQKKVNLTGAVESIEVEGLSDRPITQASSALQGQVAGAFISQNGAQPGNDQATILIRGIGSLGNNNPLVIIDGMEGSLQDVNPKDMESVSILKDAASAAIYGNRASNGVILITTKRGKTGKNKIEYTGYLGVQSVTDFPELLKGLEHYDLNALAVANANGGIFPSWYTEEVRQNFINKVDEQRWPTNYSWSDDIIVDAMINDHHINFSGGQDNFQYSASVGYLDQEGIVDGNSTKRLTFRTNLSSYFLKDNRLRLDLNLSGYDQNTEDFVTGIGEVMYHTFVQSPLTRRHLEGVGYTGAGYNWAVLDAGGGRDSNSSPLTVRLAGSLKVLDNLEVRSSLNFYRTSKELEIWRPSVTTFGLQEDGTIIESTPSNSSLDINTEKSLTKVFNSQINYNTEFIEGFKLNVMAGLESREYNFSSKFMSRSNFSANLPNLEIGDPSTQKNGGSDLEGKWLSYFSRVNLDINDKYLLEGTIRRDGSSRFLDKWGTFPSVSAGWKISNEDFLKDNDFINSLKLRASWGQLGNENINSYYAASDELSLNLFANFNNSVTPAGAITILANQATSWETSEQVNFGVDFGLLKNKITGSIDYFVKKNSDILMQLPLSSTLGLSTFPYQNVAAMENKGIELLLSYSGKIKEVEFNANLTASNTKTKITDLAGQDPIIFNDIIWKEGHPFNSFYGYQTEGIYQSQAEIDAHLTATGMGNTYAGLVAEPGDIRLKDRNNDGLINEDDKTILGQSFPDWIYSSNIDFKWKNWDLSLFFQGVSGINTFNRQFAVFPFHGGSAGTGAWYRNGWTEEKPSETIQRVITDNSRFDLISDYYLEDASYLRLKNITLGYSLPSSVVDVLGITSFRIHGNIQNALTWTKMRYGFDPEKPGSTTSSLQYPQSRIYSLGINVKF</sequence>
<organism evidence="12 13">
    <name type="scientific">Snuella lapsa</name>
    <dbReference type="NCBI Taxonomy" id="870481"/>
    <lineage>
        <taxon>Bacteria</taxon>
        <taxon>Pseudomonadati</taxon>
        <taxon>Bacteroidota</taxon>
        <taxon>Flavobacteriia</taxon>
        <taxon>Flavobacteriales</taxon>
        <taxon>Flavobacteriaceae</taxon>
        <taxon>Snuella</taxon>
    </lineage>
</organism>
<dbReference type="InterPro" id="IPR008969">
    <property type="entry name" value="CarboxyPept-like_regulatory"/>
</dbReference>
<evidence type="ECO:0000313" key="12">
    <source>
        <dbReference type="EMBL" id="GAA3582337.1"/>
    </source>
</evidence>
<dbReference type="Gene3D" id="2.170.130.10">
    <property type="entry name" value="TonB-dependent receptor, plug domain"/>
    <property type="match status" value="1"/>
</dbReference>
<dbReference type="InterPro" id="IPR037066">
    <property type="entry name" value="Plug_dom_sf"/>
</dbReference>
<evidence type="ECO:0000313" key="13">
    <source>
        <dbReference type="Proteomes" id="UP001500954"/>
    </source>
</evidence>
<dbReference type="InterPro" id="IPR023997">
    <property type="entry name" value="TonB-dep_OMP_SusC/RagA_CS"/>
</dbReference>
<evidence type="ECO:0000259" key="10">
    <source>
        <dbReference type="Pfam" id="PF00593"/>
    </source>
</evidence>
<evidence type="ECO:0000259" key="11">
    <source>
        <dbReference type="Pfam" id="PF07715"/>
    </source>
</evidence>
<dbReference type="InterPro" id="IPR039426">
    <property type="entry name" value="TonB-dep_rcpt-like"/>
</dbReference>
<evidence type="ECO:0000256" key="6">
    <source>
        <dbReference type="ARBA" id="ARBA00023136"/>
    </source>
</evidence>
<dbReference type="NCBIfam" id="TIGR04057">
    <property type="entry name" value="SusC_RagA_signa"/>
    <property type="match status" value="1"/>
</dbReference>
<evidence type="ECO:0000256" key="4">
    <source>
        <dbReference type="ARBA" id="ARBA00022692"/>
    </source>
</evidence>
<dbReference type="Gene3D" id="2.60.40.1120">
    <property type="entry name" value="Carboxypeptidase-like, regulatory domain"/>
    <property type="match status" value="1"/>
</dbReference>
<dbReference type="InterPro" id="IPR012910">
    <property type="entry name" value="Plug_dom"/>
</dbReference>
<feature type="domain" description="TonB-dependent receptor-like beta-barrel" evidence="10">
    <location>
        <begin position="514"/>
        <end position="1088"/>
    </location>
</feature>
<dbReference type="InterPro" id="IPR023996">
    <property type="entry name" value="TonB-dep_OMP_SusC/RagA"/>
</dbReference>
<dbReference type="Pfam" id="PF13715">
    <property type="entry name" value="CarbopepD_reg_2"/>
    <property type="match status" value="1"/>
</dbReference>
<evidence type="ECO:0000256" key="2">
    <source>
        <dbReference type="ARBA" id="ARBA00022448"/>
    </source>
</evidence>
<feature type="domain" description="TonB-dependent receptor plug" evidence="11">
    <location>
        <begin position="232"/>
        <end position="337"/>
    </location>
</feature>
<reference evidence="13" key="1">
    <citation type="journal article" date="2019" name="Int. J. Syst. Evol. Microbiol.">
        <title>The Global Catalogue of Microorganisms (GCM) 10K type strain sequencing project: providing services to taxonomists for standard genome sequencing and annotation.</title>
        <authorList>
            <consortium name="The Broad Institute Genomics Platform"/>
            <consortium name="The Broad Institute Genome Sequencing Center for Infectious Disease"/>
            <person name="Wu L."/>
            <person name="Ma J."/>
        </authorList>
    </citation>
    <scope>NUCLEOTIDE SEQUENCE [LARGE SCALE GENOMIC DNA]</scope>
    <source>
        <strain evidence="13">JCM 17111</strain>
    </source>
</reference>
<evidence type="ECO:0000256" key="9">
    <source>
        <dbReference type="RuleBase" id="RU003357"/>
    </source>
</evidence>